<evidence type="ECO:0000313" key="1">
    <source>
        <dbReference type="EMBL" id="KAL2629172.1"/>
    </source>
</evidence>
<keyword evidence="2" id="KW-1185">Reference proteome</keyword>
<dbReference type="Proteomes" id="UP001605036">
    <property type="component" value="Unassembled WGS sequence"/>
</dbReference>
<accession>A0ABD1YHK8</accession>
<sequence length="131" mass="15094">MPLNGRVGDWVFELGCEVAALEKVFKYLEVTAEKDVRHDQAIQEEPSERDREEVSGVFMRKGSGWKVKKTTDSLGECDWTLIAERLVRFQLLSGPRKLEREQWGIQEAMLLLPFVESPGVQFAQWHFEGLV</sequence>
<proteinExistence type="predicted"/>
<comment type="caution">
    <text evidence="1">The sequence shown here is derived from an EMBL/GenBank/DDBJ whole genome shotgun (WGS) entry which is preliminary data.</text>
</comment>
<name>A0ABD1YHK8_9MARC</name>
<organism evidence="1 2">
    <name type="scientific">Riccia fluitans</name>
    <dbReference type="NCBI Taxonomy" id="41844"/>
    <lineage>
        <taxon>Eukaryota</taxon>
        <taxon>Viridiplantae</taxon>
        <taxon>Streptophyta</taxon>
        <taxon>Embryophyta</taxon>
        <taxon>Marchantiophyta</taxon>
        <taxon>Marchantiopsida</taxon>
        <taxon>Marchantiidae</taxon>
        <taxon>Marchantiales</taxon>
        <taxon>Ricciaceae</taxon>
        <taxon>Riccia</taxon>
    </lineage>
</organism>
<protein>
    <submittedName>
        <fullName evidence="1">Uncharacterized protein</fullName>
    </submittedName>
</protein>
<dbReference type="AlphaFoldDB" id="A0ABD1YHK8"/>
<dbReference type="EMBL" id="JBHFFA010000004">
    <property type="protein sequence ID" value="KAL2629172.1"/>
    <property type="molecule type" value="Genomic_DNA"/>
</dbReference>
<reference evidence="1 2" key="1">
    <citation type="submission" date="2024-09" db="EMBL/GenBank/DDBJ databases">
        <title>Chromosome-scale assembly of Riccia fluitans.</title>
        <authorList>
            <person name="Paukszto L."/>
            <person name="Sawicki J."/>
            <person name="Karawczyk K."/>
            <person name="Piernik-Szablinska J."/>
            <person name="Szczecinska M."/>
            <person name="Mazdziarz M."/>
        </authorList>
    </citation>
    <scope>NUCLEOTIDE SEQUENCE [LARGE SCALE GENOMIC DNA]</scope>
    <source>
        <strain evidence="1">Rf_01</strain>
        <tissue evidence="1">Aerial parts of the thallus</tissue>
    </source>
</reference>
<gene>
    <name evidence="1" type="ORF">R1flu_013858</name>
</gene>
<evidence type="ECO:0000313" key="2">
    <source>
        <dbReference type="Proteomes" id="UP001605036"/>
    </source>
</evidence>